<dbReference type="RefSeq" id="WP_057638492.1">
    <property type="nucleotide sequence ID" value="NZ_LDJM01000029.1"/>
</dbReference>
<dbReference type="Pfam" id="PF13723">
    <property type="entry name" value="Ketoacyl-synt_2"/>
    <property type="match status" value="1"/>
</dbReference>
<dbReference type="Gene3D" id="3.40.47.10">
    <property type="match status" value="1"/>
</dbReference>
<sequence>MLHARINGIAYWSDGLDSWQAACQYVADGQLPAEPARRPSPQLLAANERRRAPDTVAVALDVALAACNAAGVDPAQLPSVFASCHGELGITDYMCRTLAEDPASLSPTRFHNSVHNAAAGYWTIGAGAHTPATALSAGPWSFAQGLLEALVQLADGAQQVLLVSYDGAASGPLATQAPSAGLLGTALVLGRDGPGPSLQVQWGPTDNPAQPGPLQQRVQANAGAAMLALFDALASGQTQLQLAAGPAHSLHVGIDHAA</sequence>
<evidence type="ECO:0000313" key="3">
    <source>
        <dbReference type="Proteomes" id="UP000050956"/>
    </source>
</evidence>
<comment type="caution">
    <text evidence="2">The sequence shown here is derived from an EMBL/GenBank/DDBJ whole genome shotgun (WGS) entry which is preliminary data.</text>
</comment>
<reference evidence="2 3" key="1">
    <citation type="submission" date="2015-05" db="EMBL/GenBank/DDBJ databases">
        <title>Genome sequencing and analysis of members of genus Stenotrophomonas.</title>
        <authorList>
            <person name="Patil P.P."/>
            <person name="Midha S."/>
            <person name="Patil P.B."/>
        </authorList>
    </citation>
    <scope>NUCLEOTIDE SEQUENCE [LARGE SCALE GENOMIC DNA]</scope>
    <source>
        <strain evidence="2 3">DSM 24757</strain>
    </source>
</reference>
<feature type="domain" description="Beta-ketoacyl synthase-like N-terminal" evidence="1">
    <location>
        <begin position="33"/>
        <end position="244"/>
    </location>
</feature>
<dbReference type="SUPFAM" id="SSF53901">
    <property type="entry name" value="Thiolase-like"/>
    <property type="match status" value="1"/>
</dbReference>
<dbReference type="GO" id="GO:0016746">
    <property type="term" value="F:acyltransferase activity"/>
    <property type="evidence" value="ECO:0007669"/>
    <property type="project" value="InterPro"/>
</dbReference>
<dbReference type="PATRIC" id="fig|336566.3.peg.1717"/>
<proteinExistence type="predicted"/>
<dbReference type="InterPro" id="IPR016039">
    <property type="entry name" value="Thiolase-like"/>
</dbReference>
<dbReference type="OrthoDB" id="9798676at2"/>
<gene>
    <name evidence="2" type="ORF">ABB30_11470</name>
</gene>
<protein>
    <recommendedName>
        <fullName evidence="1">Beta-ketoacyl synthase-like N-terminal domain-containing protein</fullName>
    </recommendedName>
</protein>
<evidence type="ECO:0000259" key="1">
    <source>
        <dbReference type="Pfam" id="PF13723"/>
    </source>
</evidence>
<keyword evidence="3" id="KW-1185">Reference proteome</keyword>
<dbReference type="Proteomes" id="UP000050956">
    <property type="component" value="Unassembled WGS sequence"/>
</dbReference>
<accession>A0A0R0DDB9</accession>
<dbReference type="AlphaFoldDB" id="A0A0R0DDB9"/>
<name>A0A0R0DDB9_9GAMM</name>
<organism evidence="2 3">
    <name type="scientific">Stenotrophomonas ginsengisoli</name>
    <dbReference type="NCBI Taxonomy" id="336566"/>
    <lineage>
        <taxon>Bacteria</taxon>
        <taxon>Pseudomonadati</taxon>
        <taxon>Pseudomonadota</taxon>
        <taxon>Gammaproteobacteria</taxon>
        <taxon>Lysobacterales</taxon>
        <taxon>Lysobacteraceae</taxon>
        <taxon>Stenotrophomonas</taxon>
    </lineage>
</organism>
<dbReference type="EMBL" id="LDJM01000029">
    <property type="protein sequence ID" value="KRG75636.1"/>
    <property type="molecule type" value="Genomic_DNA"/>
</dbReference>
<dbReference type="STRING" id="336566.ABB30_11470"/>
<evidence type="ECO:0000313" key="2">
    <source>
        <dbReference type="EMBL" id="KRG75636.1"/>
    </source>
</evidence>
<dbReference type="InterPro" id="IPR014030">
    <property type="entry name" value="Ketoacyl_synth_N"/>
</dbReference>